<evidence type="ECO:0008006" key="4">
    <source>
        <dbReference type="Google" id="ProtNLM"/>
    </source>
</evidence>
<protein>
    <recommendedName>
        <fullName evidence="4">WD40 repeat domain-containing protein</fullName>
    </recommendedName>
</protein>
<gene>
    <name evidence="2" type="ORF">FOKN1_1756</name>
</gene>
<dbReference type="SUPFAM" id="SSF50998">
    <property type="entry name" value="Quinoprotein alcohol dehydrogenase-like"/>
    <property type="match status" value="1"/>
</dbReference>
<keyword evidence="1" id="KW-0732">Signal</keyword>
<dbReference type="RefSeq" id="WP_096366264.1">
    <property type="nucleotide sequence ID" value="NZ_AP018052.1"/>
</dbReference>
<dbReference type="AlphaFoldDB" id="A0A1Z4VRV0"/>
<dbReference type="OrthoDB" id="567898at2"/>
<dbReference type="KEGG" id="ttc:FOKN1_1756"/>
<feature type="signal peptide" evidence="1">
    <location>
        <begin position="1"/>
        <end position="25"/>
    </location>
</feature>
<dbReference type="InterPro" id="IPR015943">
    <property type="entry name" value="WD40/YVTN_repeat-like_dom_sf"/>
</dbReference>
<sequence>MNGLKSLFIVSFAFVSHLSLNQAHAGAEDIYAVQFSADGRHLVTGGSGGNSLEYDENFSGGIKLWDVSSGKLVKAFGQQADIQTIFGEQHGRVGKRRWNIHSFKDIVVSGNYPDGKVVLLPSSLGRIQDRTDVQLPDLIGGYFNLDSRQPARIPLSAKHQASGCDAENAYEFVGPVAASDNGRYAAVVVNTCKSENDRPVPIAQYDSTLHIVDLQDMSIKRTVEKLDSGIYAIGVANHGERVAYVGRDQFAVLDLKDQDKRVIEEYPDAVYQVPRQFSTLYFNEEATRLVSLHFIYDIETGNEKELAWSENSAVNKGRTSSVSVSPDLNYFVLVKPKRSFITFDEKGLPRSYGKADKVFVVDVQTGEERELQVTDARTEGKRCATDVSPDSRRVAVACAGGLIKVFDASSGNLVWEQRNVGYKRHDLDKNLIKVQHDAPARPLYSYIQTMHTRMN</sequence>
<dbReference type="PANTHER" id="PTHR19879:SF9">
    <property type="entry name" value="TRANSCRIPTION INITIATION FACTOR TFIID SUBUNIT 5"/>
    <property type="match status" value="1"/>
</dbReference>
<evidence type="ECO:0000313" key="3">
    <source>
        <dbReference type="Proteomes" id="UP000218765"/>
    </source>
</evidence>
<feature type="chain" id="PRO_5012193491" description="WD40 repeat domain-containing protein" evidence="1">
    <location>
        <begin position="26"/>
        <end position="455"/>
    </location>
</feature>
<reference evidence="2 3" key="1">
    <citation type="submission" date="2017-05" db="EMBL/GenBank/DDBJ databases">
        <title>Thiocyanate degradation by Thiohalobacter thiocyanaticus FOKN1.</title>
        <authorList>
            <person name="Oshiki M."/>
            <person name="Fukushima T."/>
            <person name="Kawano S."/>
            <person name="Nakagawa J."/>
        </authorList>
    </citation>
    <scope>NUCLEOTIDE SEQUENCE [LARGE SCALE GENOMIC DNA]</scope>
    <source>
        <strain evidence="2 3">FOKN1</strain>
    </source>
</reference>
<evidence type="ECO:0000256" key="1">
    <source>
        <dbReference type="SAM" id="SignalP"/>
    </source>
</evidence>
<organism evidence="2 3">
    <name type="scientific">Thiohalobacter thiocyanaticus</name>
    <dbReference type="NCBI Taxonomy" id="585455"/>
    <lineage>
        <taxon>Bacteria</taxon>
        <taxon>Pseudomonadati</taxon>
        <taxon>Pseudomonadota</taxon>
        <taxon>Gammaproteobacteria</taxon>
        <taxon>Thiohalobacterales</taxon>
        <taxon>Thiohalobacteraceae</taxon>
        <taxon>Thiohalobacter</taxon>
    </lineage>
</organism>
<keyword evidence="3" id="KW-1185">Reference proteome</keyword>
<proteinExistence type="predicted"/>
<dbReference type="InterPro" id="IPR011047">
    <property type="entry name" value="Quinoprotein_ADH-like_sf"/>
</dbReference>
<name>A0A1Z4VRV0_9GAMM</name>
<dbReference type="Pfam" id="PF00400">
    <property type="entry name" value="WD40"/>
    <property type="match status" value="1"/>
</dbReference>
<dbReference type="PANTHER" id="PTHR19879">
    <property type="entry name" value="TRANSCRIPTION INITIATION FACTOR TFIID"/>
    <property type="match status" value="1"/>
</dbReference>
<accession>A0A1Z4VRV0</accession>
<evidence type="ECO:0000313" key="2">
    <source>
        <dbReference type="EMBL" id="BAZ94142.1"/>
    </source>
</evidence>
<dbReference type="InterPro" id="IPR001680">
    <property type="entry name" value="WD40_rpt"/>
</dbReference>
<dbReference type="EMBL" id="AP018052">
    <property type="protein sequence ID" value="BAZ94142.1"/>
    <property type="molecule type" value="Genomic_DNA"/>
</dbReference>
<dbReference type="SMART" id="SM00320">
    <property type="entry name" value="WD40"/>
    <property type="match status" value="2"/>
</dbReference>
<dbReference type="Gene3D" id="2.130.10.10">
    <property type="entry name" value="YVTN repeat-like/Quinoprotein amine dehydrogenase"/>
    <property type="match status" value="2"/>
</dbReference>
<dbReference type="Proteomes" id="UP000218765">
    <property type="component" value="Chromosome"/>
</dbReference>